<protein>
    <recommendedName>
        <fullName evidence="13">G-protein coupled receptors family 1 profile domain-containing protein</fullName>
    </recommendedName>
</protein>
<dbReference type="GO" id="GO:0004930">
    <property type="term" value="F:G protein-coupled receptor activity"/>
    <property type="evidence" value="ECO:0007669"/>
    <property type="project" value="UniProtKB-KW"/>
</dbReference>
<evidence type="ECO:0000256" key="5">
    <source>
        <dbReference type="ARBA" id="ARBA00023040"/>
    </source>
</evidence>
<evidence type="ECO:0000256" key="2">
    <source>
        <dbReference type="ARBA" id="ARBA00022475"/>
    </source>
</evidence>
<dbReference type="EMBL" id="JBJQND010000005">
    <property type="protein sequence ID" value="KAL3877071.1"/>
    <property type="molecule type" value="Genomic_DNA"/>
</dbReference>
<keyword evidence="9" id="KW-0325">Glycoprotein</keyword>
<dbReference type="PANTHER" id="PTHR45695">
    <property type="entry name" value="LEUCOKININ RECEPTOR-RELATED"/>
    <property type="match status" value="1"/>
</dbReference>
<keyword evidence="4 12" id="KW-1133">Transmembrane helix</keyword>
<name>A0ABD3WWC8_SINWO</name>
<comment type="similarity">
    <text evidence="11">Belongs to the G-protein coupled receptor 1 family.</text>
</comment>
<dbReference type="CDD" id="cd15096">
    <property type="entry name" value="7tmA_AstA_R_insect"/>
    <property type="match status" value="1"/>
</dbReference>
<dbReference type="EMBL" id="JBJQND010000005">
    <property type="protein sequence ID" value="KAL3877073.1"/>
    <property type="molecule type" value="Genomic_DNA"/>
</dbReference>
<keyword evidence="6 12" id="KW-0472">Membrane</keyword>
<dbReference type="AlphaFoldDB" id="A0ABD3WWC8"/>
<dbReference type="InterPro" id="IPR017452">
    <property type="entry name" value="GPCR_Rhodpsn_7TM"/>
</dbReference>
<evidence type="ECO:0000256" key="8">
    <source>
        <dbReference type="ARBA" id="ARBA00023170"/>
    </source>
</evidence>
<comment type="caution">
    <text evidence="15">The sequence shown here is derived from an EMBL/GenBank/DDBJ whole genome shotgun (WGS) entry which is preliminary data.</text>
</comment>
<keyword evidence="16" id="KW-1185">Reference proteome</keyword>
<keyword evidence="8 11" id="KW-0675">Receptor</keyword>
<evidence type="ECO:0000256" key="6">
    <source>
        <dbReference type="ARBA" id="ARBA00023136"/>
    </source>
</evidence>
<dbReference type="Proteomes" id="UP001634394">
    <property type="component" value="Unassembled WGS sequence"/>
</dbReference>
<feature type="transmembrane region" description="Helical" evidence="12">
    <location>
        <begin position="231"/>
        <end position="254"/>
    </location>
</feature>
<dbReference type="GO" id="GO:0005886">
    <property type="term" value="C:plasma membrane"/>
    <property type="evidence" value="ECO:0007669"/>
    <property type="project" value="UniProtKB-SubCell"/>
</dbReference>
<gene>
    <name evidence="14" type="ORF">ACJMK2_034826</name>
    <name evidence="15" type="ORF">ACJMK2_034828</name>
</gene>
<dbReference type="Pfam" id="PF00001">
    <property type="entry name" value="7tm_1"/>
    <property type="match status" value="1"/>
</dbReference>
<dbReference type="SMART" id="SM01381">
    <property type="entry name" value="7TM_GPCR_Srsx"/>
    <property type="match status" value="1"/>
</dbReference>
<dbReference type="Gene3D" id="1.20.1070.10">
    <property type="entry name" value="Rhodopsin 7-helix transmembrane proteins"/>
    <property type="match status" value="1"/>
</dbReference>
<keyword evidence="2" id="KW-1003">Cell membrane</keyword>
<dbReference type="InterPro" id="IPR000276">
    <property type="entry name" value="GPCR_Rhodpsn"/>
</dbReference>
<feature type="transmembrane region" description="Helical" evidence="12">
    <location>
        <begin position="64"/>
        <end position="89"/>
    </location>
</feature>
<evidence type="ECO:0000256" key="11">
    <source>
        <dbReference type="RuleBase" id="RU000688"/>
    </source>
</evidence>
<keyword evidence="5 11" id="KW-0297">G-protein coupled receptor</keyword>
<dbReference type="PROSITE" id="PS00237">
    <property type="entry name" value="G_PROTEIN_RECEP_F1_1"/>
    <property type="match status" value="1"/>
</dbReference>
<keyword evidence="10 11" id="KW-0807">Transducer</keyword>
<accession>A0ABD3WWC8</accession>
<feature type="transmembrane region" description="Helical" evidence="12">
    <location>
        <begin position="180"/>
        <end position="200"/>
    </location>
</feature>
<evidence type="ECO:0000256" key="10">
    <source>
        <dbReference type="ARBA" id="ARBA00023224"/>
    </source>
</evidence>
<dbReference type="PRINTS" id="PR00663">
    <property type="entry name" value="GALANINR"/>
</dbReference>
<evidence type="ECO:0000256" key="7">
    <source>
        <dbReference type="ARBA" id="ARBA00023157"/>
    </source>
</evidence>
<organism evidence="15 16">
    <name type="scientific">Sinanodonta woodiana</name>
    <name type="common">Chinese pond mussel</name>
    <name type="synonym">Anodonta woodiana</name>
    <dbReference type="NCBI Taxonomy" id="1069815"/>
    <lineage>
        <taxon>Eukaryota</taxon>
        <taxon>Metazoa</taxon>
        <taxon>Spiralia</taxon>
        <taxon>Lophotrochozoa</taxon>
        <taxon>Mollusca</taxon>
        <taxon>Bivalvia</taxon>
        <taxon>Autobranchia</taxon>
        <taxon>Heteroconchia</taxon>
        <taxon>Palaeoheterodonta</taxon>
        <taxon>Unionida</taxon>
        <taxon>Unionoidea</taxon>
        <taxon>Unionidae</taxon>
        <taxon>Unioninae</taxon>
        <taxon>Sinanodonta</taxon>
    </lineage>
</organism>
<evidence type="ECO:0000256" key="9">
    <source>
        <dbReference type="ARBA" id="ARBA00023180"/>
    </source>
</evidence>
<keyword evidence="3 11" id="KW-0812">Transmembrane</keyword>
<evidence type="ECO:0000256" key="12">
    <source>
        <dbReference type="SAM" id="Phobius"/>
    </source>
</evidence>
<evidence type="ECO:0000256" key="4">
    <source>
        <dbReference type="ARBA" id="ARBA00022989"/>
    </source>
</evidence>
<feature type="transmembrane region" description="Helical" evidence="12">
    <location>
        <begin position="283"/>
        <end position="307"/>
    </location>
</feature>
<dbReference type="PRINTS" id="PR00237">
    <property type="entry name" value="GPCRRHODOPSN"/>
</dbReference>
<feature type="transmembrane region" description="Helical" evidence="12">
    <location>
        <begin position="319"/>
        <end position="341"/>
    </location>
</feature>
<dbReference type="PROSITE" id="PS50262">
    <property type="entry name" value="G_PROTEIN_RECEP_F1_2"/>
    <property type="match status" value="1"/>
</dbReference>
<evidence type="ECO:0000313" key="16">
    <source>
        <dbReference type="Proteomes" id="UP001634394"/>
    </source>
</evidence>
<evidence type="ECO:0000256" key="3">
    <source>
        <dbReference type="ARBA" id="ARBA00022692"/>
    </source>
</evidence>
<proteinExistence type="inferred from homology"/>
<dbReference type="PANTHER" id="PTHR45695:SF23">
    <property type="entry name" value="GALANIN-LIKE G-PROTEIN COUPLED RECEPTOR NPR-9"/>
    <property type="match status" value="1"/>
</dbReference>
<evidence type="ECO:0000259" key="13">
    <source>
        <dbReference type="PROSITE" id="PS50262"/>
    </source>
</evidence>
<dbReference type="InterPro" id="IPR000405">
    <property type="entry name" value="Galanin_rcpt"/>
</dbReference>
<sequence length="418" mass="47285">MVLGETEVNFKYKMENTNSNMNGYTTSNITLFPNSSWSNFSVNSHLPNRSEIAHFLEFERYVRIIVPTIFGLIVIVGLFGNLLVIFVVLSNQQMRNTTNVLIVSLAVADLSFIIFCVPFTATSYALPLWPFGDIWCKIVQYLLHVCAYASVYTLVLMSLDRFLAVVHPISSMSIRTVRNTYVAVIIIWIIIFGGNIPLLFQYTEISYVYYDEMRSACVNNASLEDPHVMKTVSTCFFVFGYVLPLALVCLLYGLMLKRLLYGIVPGGSQRAESIRSKKRVTKMIVIVVVIFALCWLPIQIIFILQAFGPYSTEIPTVAAQFAANCLAYMNSCVNPILYAFLSENFRRSFKKLLCCSTGQYTKFEYEKTNVKNFEREKNDTNSSRCAATMTTMQTFYNGNDAANNSAENNIDNCALSEL</sequence>
<keyword evidence="7" id="KW-1015">Disulfide bond</keyword>
<dbReference type="SUPFAM" id="SSF81321">
    <property type="entry name" value="Family A G protein-coupled receptor-like"/>
    <property type="match status" value="1"/>
</dbReference>
<feature type="domain" description="G-protein coupled receptors family 1 profile" evidence="13">
    <location>
        <begin position="80"/>
        <end position="338"/>
    </location>
</feature>
<evidence type="ECO:0000256" key="1">
    <source>
        <dbReference type="ARBA" id="ARBA00004651"/>
    </source>
</evidence>
<reference evidence="15 16" key="1">
    <citation type="submission" date="2024-11" db="EMBL/GenBank/DDBJ databases">
        <title>Chromosome-level genome assembly of the freshwater bivalve Anodonta woodiana.</title>
        <authorList>
            <person name="Chen X."/>
        </authorList>
    </citation>
    <scope>NUCLEOTIDE SEQUENCE [LARGE SCALE GENOMIC DNA]</scope>
    <source>
        <strain evidence="15">MN2024</strain>
        <tissue evidence="15">Gills</tissue>
    </source>
</reference>
<comment type="subcellular location">
    <subcellularLocation>
        <location evidence="1">Cell membrane</location>
        <topology evidence="1">Multi-pass membrane protein</topology>
    </subcellularLocation>
</comment>
<evidence type="ECO:0000313" key="14">
    <source>
        <dbReference type="EMBL" id="KAL3877071.1"/>
    </source>
</evidence>
<evidence type="ECO:0000313" key="15">
    <source>
        <dbReference type="EMBL" id="KAL3877073.1"/>
    </source>
</evidence>
<feature type="transmembrane region" description="Helical" evidence="12">
    <location>
        <begin position="101"/>
        <end position="126"/>
    </location>
</feature>
<feature type="transmembrane region" description="Helical" evidence="12">
    <location>
        <begin position="138"/>
        <end position="159"/>
    </location>
</feature>